<dbReference type="InterPro" id="IPR012296">
    <property type="entry name" value="Nuclease_put_TT1808"/>
</dbReference>
<proteinExistence type="predicted"/>
<keyword evidence="3" id="KW-0255">Endonuclease</keyword>
<feature type="region of interest" description="Disordered" evidence="1">
    <location>
        <begin position="77"/>
        <end position="98"/>
    </location>
</feature>
<dbReference type="Pfam" id="PF05685">
    <property type="entry name" value="Uma2"/>
    <property type="match status" value="1"/>
</dbReference>
<dbReference type="SUPFAM" id="SSF52980">
    <property type="entry name" value="Restriction endonuclease-like"/>
    <property type="match status" value="1"/>
</dbReference>
<dbReference type="InterPro" id="IPR011335">
    <property type="entry name" value="Restrct_endonuc-II-like"/>
</dbReference>
<dbReference type="InterPro" id="IPR008538">
    <property type="entry name" value="Uma2"/>
</dbReference>
<feature type="domain" description="Putative restriction endonuclease" evidence="2">
    <location>
        <begin position="27"/>
        <end position="167"/>
    </location>
</feature>
<gene>
    <name evidence="3" type="ORF">BECKDK2373B_GA0170837_110917</name>
</gene>
<sequence>MSHKKVFLMAQAYRLPSHGSFTVDQIREGERYELSDGHRIYCAPAGESHSRRNLSGGALLDSDPDVEWAGVDAGFSPNPRTMRAPDVSVAPPPPRKKGWISGAPPLAVEYADEGQDEAALETKIQELLAAGTRYIWVARLTGPYRVEVHTRNKPMRLLSITDMLEAPGILRNRIPVRALFDRTEAHRVTLKNLLQREGYDDIDAILQEGFEKGVEKGIEKGKIEGKAEGRLEGEAKGRVVGKIEAILDLLALRAVDVDPKTRERIRNCHDLAQLDAWFAKAVLADRLEDIFENPE</sequence>
<evidence type="ECO:0000259" key="2">
    <source>
        <dbReference type="Pfam" id="PF05685"/>
    </source>
</evidence>
<dbReference type="CDD" id="cd06260">
    <property type="entry name" value="DUF820-like"/>
    <property type="match status" value="1"/>
</dbReference>
<dbReference type="EMBL" id="CAADEX010000109">
    <property type="protein sequence ID" value="VFJ62349.1"/>
    <property type="molecule type" value="Genomic_DNA"/>
</dbReference>
<accession>A0A450T6H2</accession>
<evidence type="ECO:0000313" key="3">
    <source>
        <dbReference type="EMBL" id="VFJ62349.1"/>
    </source>
</evidence>
<keyword evidence="3" id="KW-0540">Nuclease</keyword>
<dbReference type="AlphaFoldDB" id="A0A450T6H2"/>
<name>A0A450T6H2_9GAMM</name>
<dbReference type="GO" id="GO:0004519">
    <property type="term" value="F:endonuclease activity"/>
    <property type="evidence" value="ECO:0007669"/>
    <property type="project" value="UniProtKB-KW"/>
</dbReference>
<keyword evidence="3" id="KW-0378">Hydrolase</keyword>
<evidence type="ECO:0000256" key="1">
    <source>
        <dbReference type="SAM" id="MobiDB-lite"/>
    </source>
</evidence>
<organism evidence="3">
    <name type="scientific">Candidatus Kentrum sp. DK</name>
    <dbReference type="NCBI Taxonomy" id="2126562"/>
    <lineage>
        <taxon>Bacteria</taxon>
        <taxon>Pseudomonadati</taxon>
        <taxon>Pseudomonadota</taxon>
        <taxon>Gammaproteobacteria</taxon>
        <taxon>Candidatus Kentrum</taxon>
    </lineage>
</organism>
<dbReference type="Gene3D" id="3.90.1570.10">
    <property type="entry name" value="tt1808, chain A"/>
    <property type="match status" value="1"/>
</dbReference>
<reference evidence="3" key="1">
    <citation type="submission" date="2019-02" db="EMBL/GenBank/DDBJ databases">
        <authorList>
            <person name="Gruber-Vodicka R. H."/>
            <person name="Seah K. B. B."/>
        </authorList>
    </citation>
    <scope>NUCLEOTIDE SEQUENCE</scope>
    <source>
        <strain evidence="3">BECK_DK47</strain>
    </source>
</reference>
<protein>
    <submittedName>
        <fullName evidence="3">Restriction endonuclease</fullName>
    </submittedName>
</protein>